<reference evidence="6" key="1">
    <citation type="journal article" date="2013" name="Nature">
        <title>Pan genome of the phytoplankton Emiliania underpins its global distribution.</title>
        <authorList>
            <person name="Read B.A."/>
            <person name="Kegel J."/>
            <person name="Klute M.J."/>
            <person name="Kuo A."/>
            <person name="Lefebvre S.C."/>
            <person name="Maumus F."/>
            <person name="Mayer C."/>
            <person name="Miller J."/>
            <person name="Monier A."/>
            <person name="Salamov A."/>
            <person name="Young J."/>
            <person name="Aguilar M."/>
            <person name="Claverie J.M."/>
            <person name="Frickenhaus S."/>
            <person name="Gonzalez K."/>
            <person name="Herman E.K."/>
            <person name="Lin Y.C."/>
            <person name="Napier J."/>
            <person name="Ogata H."/>
            <person name="Sarno A.F."/>
            <person name="Shmutz J."/>
            <person name="Schroeder D."/>
            <person name="de Vargas C."/>
            <person name="Verret F."/>
            <person name="von Dassow P."/>
            <person name="Valentin K."/>
            <person name="Van de Peer Y."/>
            <person name="Wheeler G."/>
            <person name="Dacks J.B."/>
            <person name="Delwiche C.F."/>
            <person name="Dyhrman S.T."/>
            <person name="Glockner G."/>
            <person name="John U."/>
            <person name="Richards T."/>
            <person name="Worden A.Z."/>
            <person name="Zhang X."/>
            <person name="Grigoriev I.V."/>
            <person name="Allen A.E."/>
            <person name="Bidle K."/>
            <person name="Borodovsky M."/>
            <person name="Bowler C."/>
            <person name="Brownlee C."/>
            <person name="Cock J.M."/>
            <person name="Elias M."/>
            <person name="Gladyshev V.N."/>
            <person name="Groth M."/>
            <person name="Guda C."/>
            <person name="Hadaegh A."/>
            <person name="Iglesias-Rodriguez M.D."/>
            <person name="Jenkins J."/>
            <person name="Jones B.M."/>
            <person name="Lawson T."/>
            <person name="Leese F."/>
            <person name="Lindquist E."/>
            <person name="Lobanov A."/>
            <person name="Lomsadze A."/>
            <person name="Malik S.B."/>
            <person name="Marsh M.E."/>
            <person name="Mackinder L."/>
            <person name="Mock T."/>
            <person name="Mueller-Roeber B."/>
            <person name="Pagarete A."/>
            <person name="Parker M."/>
            <person name="Probert I."/>
            <person name="Quesneville H."/>
            <person name="Raines C."/>
            <person name="Rensing S.A."/>
            <person name="Riano-Pachon D.M."/>
            <person name="Richier S."/>
            <person name="Rokitta S."/>
            <person name="Shiraiwa Y."/>
            <person name="Soanes D.M."/>
            <person name="van der Giezen M."/>
            <person name="Wahlund T.M."/>
            <person name="Williams B."/>
            <person name="Wilson W."/>
            <person name="Wolfe G."/>
            <person name="Wurch L.L."/>
        </authorList>
    </citation>
    <scope>NUCLEOTIDE SEQUENCE</scope>
</reference>
<dbReference type="Gene3D" id="3.40.30.10">
    <property type="entry name" value="Glutaredoxin"/>
    <property type="match status" value="1"/>
</dbReference>
<dbReference type="STRING" id="2903.R1BL81"/>
<dbReference type="EnsemblProtists" id="EOD10608">
    <property type="protein sequence ID" value="EOD10608"/>
    <property type="gene ID" value="EMIHUDRAFT_437779"/>
</dbReference>
<keyword evidence="2" id="KW-0732">Signal</keyword>
<evidence type="ECO:0000256" key="2">
    <source>
        <dbReference type="ARBA" id="ARBA00022729"/>
    </source>
</evidence>
<dbReference type="GO" id="GO:0006457">
    <property type="term" value="P:protein folding"/>
    <property type="evidence" value="ECO:0007669"/>
    <property type="project" value="TreeGrafter"/>
</dbReference>
<dbReference type="OMA" id="CSPANKD"/>
<keyword evidence="3" id="KW-0175">Coiled coil</keyword>
<organism evidence="5 6">
    <name type="scientific">Emiliania huxleyi (strain CCMP1516)</name>
    <dbReference type="NCBI Taxonomy" id="280463"/>
    <lineage>
        <taxon>Eukaryota</taxon>
        <taxon>Haptista</taxon>
        <taxon>Haptophyta</taxon>
        <taxon>Prymnesiophyceae</taxon>
        <taxon>Isochrysidales</taxon>
        <taxon>Noelaerhabdaceae</taxon>
        <taxon>Emiliania</taxon>
    </lineage>
</organism>
<dbReference type="KEGG" id="ehx:EMIHUDRAFT_437779"/>
<protein>
    <recommendedName>
        <fullName evidence="4">Thioredoxin domain-containing protein</fullName>
    </recommendedName>
</protein>
<dbReference type="GO" id="GO:0005783">
    <property type="term" value="C:endoplasmic reticulum"/>
    <property type="evidence" value="ECO:0007669"/>
    <property type="project" value="TreeGrafter"/>
</dbReference>
<proteinExistence type="inferred from homology"/>
<dbReference type="AlphaFoldDB" id="A0A0D3IH73"/>
<dbReference type="InterPro" id="IPR036249">
    <property type="entry name" value="Thioredoxin-like_sf"/>
</dbReference>
<evidence type="ECO:0000313" key="5">
    <source>
        <dbReference type="EnsemblProtists" id="EOD10608"/>
    </source>
</evidence>
<evidence type="ECO:0000256" key="1">
    <source>
        <dbReference type="ARBA" id="ARBA00006347"/>
    </source>
</evidence>
<dbReference type="eggNOG" id="KOG0191">
    <property type="taxonomic scope" value="Eukaryota"/>
</dbReference>
<dbReference type="InterPro" id="IPR051063">
    <property type="entry name" value="PDI"/>
</dbReference>
<reference evidence="5" key="2">
    <citation type="submission" date="2024-10" db="UniProtKB">
        <authorList>
            <consortium name="EnsemblProtists"/>
        </authorList>
    </citation>
    <scope>IDENTIFICATION</scope>
</reference>
<dbReference type="RefSeq" id="XP_005763037.1">
    <property type="nucleotide sequence ID" value="XM_005762980.1"/>
</dbReference>
<feature type="domain" description="Thioredoxin" evidence="4">
    <location>
        <begin position="1"/>
        <end position="76"/>
    </location>
</feature>
<accession>A0A0D3IH73</accession>
<evidence type="ECO:0000259" key="4">
    <source>
        <dbReference type="PROSITE" id="PS51352"/>
    </source>
</evidence>
<evidence type="ECO:0000313" key="6">
    <source>
        <dbReference type="Proteomes" id="UP000013827"/>
    </source>
</evidence>
<dbReference type="PROSITE" id="PS51352">
    <property type="entry name" value="THIOREDOXIN_2"/>
    <property type="match status" value="1"/>
</dbReference>
<comment type="similarity">
    <text evidence="1">Belongs to the protein disulfide isomerase family.</text>
</comment>
<dbReference type="HOGENOM" id="CLU_090389_4_0_1"/>
<dbReference type="PANTHER" id="PTHR45672">
    <property type="entry name" value="PROTEIN DISULFIDE-ISOMERASE C17H9.14C-RELATED"/>
    <property type="match status" value="1"/>
</dbReference>
<feature type="coiled-coil region" evidence="3">
    <location>
        <begin position="102"/>
        <end position="147"/>
    </location>
</feature>
<dbReference type="GO" id="GO:0003756">
    <property type="term" value="F:protein disulfide isomerase activity"/>
    <property type="evidence" value="ECO:0007669"/>
    <property type="project" value="TreeGrafter"/>
</dbReference>
<dbReference type="GeneID" id="17256842"/>
<dbReference type="Proteomes" id="UP000013827">
    <property type="component" value="Unassembled WGS sequence"/>
</dbReference>
<sequence>MKPAWDSLAQSYKSSDKVVIADVDCTADNAKALCERFGVEGFPTIKYFNPPDEEGEDYSGGRDLDALKAFAATLGPGCSAAMLDKCTDEEKVELEEVMALPEEERMKQIEGLKAKIKAKEAEHEKFVEGLQAQYETSQKGVETLKKEVAPKMKLLKAAAAPKPAATAKDEV</sequence>
<dbReference type="PANTHER" id="PTHR45672:SF3">
    <property type="entry name" value="THIOREDOXIN DOMAIN-CONTAINING PROTEIN 5"/>
    <property type="match status" value="1"/>
</dbReference>
<dbReference type="PaxDb" id="2903-EOD10608"/>
<keyword evidence="6" id="KW-1185">Reference proteome</keyword>
<dbReference type="InterPro" id="IPR013766">
    <property type="entry name" value="Thioredoxin_domain"/>
</dbReference>
<evidence type="ECO:0000256" key="3">
    <source>
        <dbReference type="SAM" id="Coils"/>
    </source>
</evidence>
<dbReference type="SUPFAM" id="SSF52833">
    <property type="entry name" value="Thioredoxin-like"/>
    <property type="match status" value="1"/>
</dbReference>
<dbReference type="Pfam" id="PF00085">
    <property type="entry name" value="Thioredoxin"/>
    <property type="match status" value="1"/>
</dbReference>
<name>A0A0D3IH73_EMIH1</name>